<dbReference type="InterPro" id="IPR002347">
    <property type="entry name" value="SDR_fam"/>
</dbReference>
<dbReference type="AlphaFoldDB" id="A0AAN6MSV4"/>
<protein>
    <submittedName>
        <fullName evidence="4">Uncharacterized protein</fullName>
    </submittedName>
</protein>
<reference evidence="4" key="1">
    <citation type="journal article" date="2023" name="Mol. Phylogenet. Evol.">
        <title>Genome-scale phylogeny and comparative genomics of the fungal order Sordariales.</title>
        <authorList>
            <person name="Hensen N."/>
            <person name="Bonometti L."/>
            <person name="Westerberg I."/>
            <person name="Brannstrom I.O."/>
            <person name="Guillou S."/>
            <person name="Cros-Aarteil S."/>
            <person name="Calhoun S."/>
            <person name="Haridas S."/>
            <person name="Kuo A."/>
            <person name="Mondo S."/>
            <person name="Pangilinan J."/>
            <person name="Riley R."/>
            <person name="LaButti K."/>
            <person name="Andreopoulos B."/>
            <person name="Lipzen A."/>
            <person name="Chen C."/>
            <person name="Yan M."/>
            <person name="Daum C."/>
            <person name="Ng V."/>
            <person name="Clum A."/>
            <person name="Steindorff A."/>
            <person name="Ohm R.A."/>
            <person name="Martin F."/>
            <person name="Silar P."/>
            <person name="Natvig D.O."/>
            <person name="Lalanne C."/>
            <person name="Gautier V."/>
            <person name="Ament-Velasquez S.L."/>
            <person name="Kruys A."/>
            <person name="Hutchinson M.I."/>
            <person name="Powell A.J."/>
            <person name="Barry K."/>
            <person name="Miller A.N."/>
            <person name="Grigoriev I.V."/>
            <person name="Debuchy R."/>
            <person name="Gladieux P."/>
            <person name="Hiltunen Thoren M."/>
            <person name="Johannesson H."/>
        </authorList>
    </citation>
    <scope>NUCLEOTIDE SEQUENCE</scope>
    <source>
        <strain evidence="4">CBS 103.79</strain>
    </source>
</reference>
<dbReference type="GO" id="GO:0016491">
    <property type="term" value="F:oxidoreductase activity"/>
    <property type="evidence" value="ECO:0007669"/>
    <property type="project" value="UniProtKB-KW"/>
</dbReference>
<dbReference type="InterPro" id="IPR036291">
    <property type="entry name" value="NAD(P)-bd_dom_sf"/>
</dbReference>
<dbReference type="PROSITE" id="PS00061">
    <property type="entry name" value="ADH_SHORT"/>
    <property type="match status" value="1"/>
</dbReference>
<dbReference type="PANTHER" id="PTHR43618:SF12">
    <property type="entry name" value="OXIDOREDUCTASE, SHORT-CHAIN DEHYDROGENASE_REDUCTASE FAMILY (AFU_ORTHOLOGUE AFUA_1G14540)"/>
    <property type="match status" value="1"/>
</dbReference>
<dbReference type="Proteomes" id="UP001303889">
    <property type="component" value="Unassembled WGS sequence"/>
</dbReference>
<dbReference type="InterPro" id="IPR052178">
    <property type="entry name" value="Sec_Metab_Biosynth_SDR"/>
</dbReference>
<organism evidence="4 5">
    <name type="scientific">Staphylotrichum tortipilum</name>
    <dbReference type="NCBI Taxonomy" id="2831512"/>
    <lineage>
        <taxon>Eukaryota</taxon>
        <taxon>Fungi</taxon>
        <taxon>Dikarya</taxon>
        <taxon>Ascomycota</taxon>
        <taxon>Pezizomycotina</taxon>
        <taxon>Sordariomycetes</taxon>
        <taxon>Sordariomycetidae</taxon>
        <taxon>Sordariales</taxon>
        <taxon>Chaetomiaceae</taxon>
        <taxon>Staphylotrichum</taxon>
    </lineage>
</organism>
<evidence type="ECO:0000313" key="4">
    <source>
        <dbReference type="EMBL" id="KAK3905924.1"/>
    </source>
</evidence>
<comment type="caution">
    <text evidence="4">The sequence shown here is derived from an EMBL/GenBank/DDBJ whole genome shotgun (WGS) entry which is preliminary data.</text>
</comment>
<comment type="similarity">
    <text evidence="1">Belongs to the short-chain dehydrogenases/reductases (SDR) family.</text>
</comment>
<dbReference type="InterPro" id="IPR020904">
    <property type="entry name" value="Sc_DH/Rdtase_CS"/>
</dbReference>
<keyword evidence="2" id="KW-0521">NADP</keyword>
<accession>A0AAN6MSV4</accession>
<gene>
    <name evidence="4" type="ORF">C8A05DRAFT_41203</name>
</gene>
<dbReference type="PANTHER" id="PTHR43618">
    <property type="entry name" value="7-ALPHA-HYDROXYSTEROID DEHYDROGENASE"/>
    <property type="match status" value="1"/>
</dbReference>
<dbReference type="FunFam" id="3.40.50.720:FF:000084">
    <property type="entry name" value="Short-chain dehydrogenase reductase"/>
    <property type="match status" value="1"/>
</dbReference>
<sequence length="283" mass="29062">MAEAQLHDFPSLFSLDGKVAVVTGGSRGLGLNAASALLQAGAAKVFISSRKASACTSACAALNALPNLRPGAVAIPVPADSATLEGVRDLLAQVSKHTGHVDILLANAGATWGEGFDTHPDSAFAKVMDLNVRGVFNLIREFAPLLQKRASVEEPSRVVITSSVAGLGVGTLGKQGTYGYSASKAAVLHLGRNLAVELGPRGITVNSICPGFFPSKMSNGLLEMAGGLEGMGKANPMRRLGRGEDIAGVVVYLTSRAGAHVNGAAIEIDGGALWQRGQLDVKL</sequence>
<evidence type="ECO:0000256" key="2">
    <source>
        <dbReference type="ARBA" id="ARBA00022857"/>
    </source>
</evidence>
<dbReference type="PRINTS" id="PR00081">
    <property type="entry name" value="GDHRDH"/>
</dbReference>
<dbReference type="Gene3D" id="3.40.50.720">
    <property type="entry name" value="NAD(P)-binding Rossmann-like Domain"/>
    <property type="match status" value="1"/>
</dbReference>
<dbReference type="SUPFAM" id="SSF51735">
    <property type="entry name" value="NAD(P)-binding Rossmann-fold domains"/>
    <property type="match status" value="1"/>
</dbReference>
<dbReference type="EMBL" id="MU855341">
    <property type="protein sequence ID" value="KAK3905924.1"/>
    <property type="molecule type" value="Genomic_DNA"/>
</dbReference>
<proteinExistence type="inferred from homology"/>
<name>A0AAN6MSV4_9PEZI</name>
<dbReference type="Pfam" id="PF13561">
    <property type="entry name" value="adh_short_C2"/>
    <property type="match status" value="1"/>
</dbReference>
<dbReference type="PRINTS" id="PR00080">
    <property type="entry name" value="SDRFAMILY"/>
</dbReference>
<evidence type="ECO:0000313" key="5">
    <source>
        <dbReference type="Proteomes" id="UP001303889"/>
    </source>
</evidence>
<evidence type="ECO:0000256" key="1">
    <source>
        <dbReference type="ARBA" id="ARBA00006484"/>
    </source>
</evidence>
<keyword evidence="5" id="KW-1185">Reference proteome</keyword>
<keyword evidence="3" id="KW-0560">Oxidoreductase</keyword>
<reference evidence="4" key="2">
    <citation type="submission" date="2023-05" db="EMBL/GenBank/DDBJ databases">
        <authorList>
            <consortium name="Lawrence Berkeley National Laboratory"/>
            <person name="Steindorff A."/>
            <person name="Hensen N."/>
            <person name="Bonometti L."/>
            <person name="Westerberg I."/>
            <person name="Brannstrom I.O."/>
            <person name="Guillou S."/>
            <person name="Cros-Aarteil S."/>
            <person name="Calhoun S."/>
            <person name="Haridas S."/>
            <person name="Kuo A."/>
            <person name="Mondo S."/>
            <person name="Pangilinan J."/>
            <person name="Riley R."/>
            <person name="Labutti K."/>
            <person name="Andreopoulos B."/>
            <person name="Lipzen A."/>
            <person name="Chen C."/>
            <person name="Yanf M."/>
            <person name="Daum C."/>
            <person name="Ng V."/>
            <person name="Clum A."/>
            <person name="Ohm R."/>
            <person name="Martin F."/>
            <person name="Silar P."/>
            <person name="Natvig D."/>
            <person name="Lalanne C."/>
            <person name="Gautier V."/>
            <person name="Ament-Velasquez S.L."/>
            <person name="Kruys A."/>
            <person name="Hutchinson M.I."/>
            <person name="Powell A.J."/>
            <person name="Barry K."/>
            <person name="Miller A.N."/>
            <person name="Grigoriev I.V."/>
            <person name="Debuchy R."/>
            <person name="Gladieux P."/>
            <person name="Thoren M.H."/>
            <person name="Johannesson H."/>
        </authorList>
    </citation>
    <scope>NUCLEOTIDE SEQUENCE</scope>
    <source>
        <strain evidence="4">CBS 103.79</strain>
    </source>
</reference>
<evidence type="ECO:0000256" key="3">
    <source>
        <dbReference type="ARBA" id="ARBA00023002"/>
    </source>
</evidence>